<dbReference type="AlphaFoldDB" id="A3IHG8"/>
<feature type="domain" description="Histidine kinase/HSP90-like ATPase" evidence="1">
    <location>
        <begin position="1"/>
        <end position="33"/>
    </location>
</feature>
<reference evidence="2 3" key="1">
    <citation type="submission" date="2007-03" db="EMBL/GenBank/DDBJ databases">
        <authorList>
            <person name="Stal L."/>
            <person name="Ferriera S."/>
            <person name="Johnson J."/>
            <person name="Kravitz S."/>
            <person name="Beeson K."/>
            <person name="Sutton G."/>
            <person name="Rogers Y.-H."/>
            <person name="Friedman R."/>
            <person name="Frazier M."/>
            <person name="Venter J.C."/>
        </authorList>
    </citation>
    <scope>NUCLEOTIDE SEQUENCE [LARGE SCALE GENOMIC DNA]</scope>
    <source>
        <strain evidence="2 3">CCY0110</strain>
    </source>
</reference>
<proteinExistence type="predicted"/>
<gene>
    <name evidence="2" type="ORF">CY0110_15682</name>
</gene>
<organism evidence="2 3">
    <name type="scientific">Crocosphaera chwakensis CCY0110</name>
    <dbReference type="NCBI Taxonomy" id="391612"/>
    <lineage>
        <taxon>Bacteria</taxon>
        <taxon>Bacillati</taxon>
        <taxon>Cyanobacteriota</taxon>
        <taxon>Cyanophyceae</taxon>
        <taxon>Oscillatoriophycideae</taxon>
        <taxon>Chroococcales</taxon>
        <taxon>Aphanothecaceae</taxon>
        <taxon>Crocosphaera</taxon>
        <taxon>Crocosphaera chwakensis</taxon>
    </lineage>
</organism>
<evidence type="ECO:0000259" key="1">
    <source>
        <dbReference type="Pfam" id="PF02518"/>
    </source>
</evidence>
<comment type="caution">
    <text evidence="2">The sequence shown here is derived from an EMBL/GenBank/DDBJ whole genome shotgun (WGS) entry which is preliminary data.</text>
</comment>
<keyword evidence="2" id="KW-0808">Transferase</keyword>
<dbReference type="Gene3D" id="3.30.565.10">
    <property type="entry name" value="Histidine kinase-like ATPase, C-terminal domain"/>
    <property type="match status" value="1"/>
</dbReference>
<evidence type="ECO:0000313" key="2">
    <source>
        <dbReference type="EMBL" id="EAZ93250.1"/>
    </source>
</evidence>
<dbReference type="Pfam" id="PF02518">
    <property type="entry name" value="HATPase_c"/>
    <property type="match status" value="1"/>
</dbReference>
<evidence type="ECO:0000313" key="3">
    <source>
        <dbReference type="Proteomes" id="UP000003781"/>
    </source>
</evidence>
<dbReference type="SUPFAM" id="SSF55874">
    <property type="entry name" value="ATPase domain of HSP90 chaperone/DNA topoisomerase II/histidine kinase"/>
    <property type="match status" value="1"/>
</dbReference>
<dbReference type="InterPro" id="IPR036890">
    <property type="entry name" value="HATPase_C_sf"/>
</dbReference>
<name>A3IHG8_9CHRO</name>
<dbReference type="InterPro" id="IPR003594">
    <property type="entry name" value="HATPase_dom"/>
</dbReference>
<dbReference type="EMBL" id="AAXW01000002">
    <property type="protein sequence ID" value="EAZ93250.1"/>
    <property type="molecule type" value="Genomic_DNA"/>
</dbReference>
<keyword evidence="3" id="KW-1185">Reference proteome</keyword>
<accession>A3IHG8</accession>
<protein>
    <submittedName>
        <fullName evidence="2">Multi-sensor Signal Transduction Histidine Kinase</fullName>
    </submittedName>
</protein>
<sequence>MALCQRIVDQHGGHIGVDSELGQGSTFYFDLPTA</sequence>
<keyword evidence="2" id="KW-0418">Kinase</keyword>
<dbReference type="GO" id="GO:0016301">
    <property type="term" value="F:kinase activity"/>
    <property type="evidence" value="ECO:0007669"/>
    <property type="project" value="UniProtKB-KW"/>
</dbReference>
<dbReference type="Proteomes" id="UP000003781">
    <property type="component" value="Unassembled WGS sequence"/>
</dbReference>